<dbReference type="Proteomes" id="UP000001997">
    <property type="component" value="Unassembled WGS sequence"/>
</dbReference>
<evidence type="ECO:0000256" key="2">
    <source>
        <dbReference type="SAM" id="Phobius"/>
    </source>
</evidence>
<gene>
    <name evidence="3" type="ORF">PGUG_00269</name>
</gene>
<dbReference type="VEuPathDB" id="FungiDB:PGUG_00269"/>
<sequence length="165" mass="18979">MATSGCSNKESFLRKIQKKKRLQKEWPEEECPDVETSIIPYLIFFGMSMGLISILRGVHELRVSREPLKLILRFLRVATCVVACVVTCCITFNYFSPSWKITISGIIDVLLHQDYATFVLVWVLILILTLSAPPRKITEGKDEIKNEKDEIKNEKDAIKKEYVEV</sequence>
<dbReference type="HOGENOM" id="CLU_1611397_0_0_1"/>
<keyword evidence="1" id="KW-0175">Coiled coil</keyword>
<dbReference type="EMBL" id="CH408155">
    <property type="protein sequence ID" value="EDK36171.2"/>
    <property type="molecule type" value="Genomic_DNA"/>
</dbReference>
<keyword evidence="2" id="KW-1133">Transmembrane helix</keyword>
<dbReference type="GeneID" id="5129281"/>
<reference evidence="3 4" key="1">
    <citation type="journal article" date="2009" name="Nature">
        <title>Evolution of pathogenicity and sexual reproduction in eight Candida genomes.</title>
        <authorList>
            <person name="Butler G."/>
            <person name="Rasmussen M.D."/>
            <person name="Lin M.F."/>
            <person name="Santos M.A."/>
            <person name="Sakthikumar S."/>
            <person name="Munro C.A."/>
            <person name="Rheinbay E."/>
            <person name="Grabherr M."/>
            <person name="Forche A."/>
            <person name="Reedy J.L."/>
            <person name="Agrafioti I."/>
            <person name="Arnaud M.B."/>
            <person name="Bates S."/>
            <person name="Brown A.J."/>
            <person name="Brunke S."/>
            <person name="Costanzo M.C."/>
            <person name="Fitzpatrick D.A."/>
            <person name="de Groot P.W."/>
            <person name="Harris D."/>
            <person name="Hoyer L.L."/>
            <person name="Hube B."/>
            <person name="Klis F.M."/>
            <person name="Kodira C."/>
            <person name="Lennard N."/>
            <person name="Logue M.E."/>
            <person name="Martin R."/>
            <person name="Neiman A.M."/>
            <person name="Nikolaou E."/>
            <person name="Quail M.A."/>
            <person name="Quinn J."/>
            <person name="Santos M.C."/>
            <person name="Schmitzberger F.F."/>
            <person name="Sherlock G."/>
            <person name="Shah P."/>
            <person name="Silverstein K.A."/>
            <person name="Skrzypek M.S."/>
            <person name="Soll D."/>
            <person name="Staggs R."/>
            <person name="Stansfield I."/>
            <person name="Stumpf M.P."/>
            <person name="Sudbery P.E."/>
            <person name="Srikantha T."/>
            <person name="Zeng Q."/>
            <person name="Berman J."/>
            <person name="Berriman M."/>
            <person name="Heitman J."/>
            <person name="Gow N.A."/>
            <person name="Lorenz M.C."/>
            <person name="Birren B.W."/>
            <person name="Kellis M."/>
            <person name="Cuomo C.A."/>
        </authorList>
    </citation>
    <scope>NUCLEOTIDE SEQUENCE [LARGE SCALE GENOMIC DNA]</scope>
    <source>
        <strain evidence="4">ATCC 6260 / CBS 566 / DSM 6381 / JCM 1539 / NBRC 10279 / NRRL Y-324</strain>
    </source>
</reference>
<evidence type="ECO:0000256" key="1">
    <source>
        <dbReference type="SAM" id="Coils"/>
    </source>
</evidence>
<feature type="transmembrane region" description="Helical" evidence="2">
    <location>
        <begin position="70"/>
        <end position="95"/>
    </location>
</feature>
<keyword evidence="2" id="KW-0812">Transmembrane</keyword>
<dbReference type="AlphaFoldDB" id="A5DAG4"/>
<feature type="coiled-coil region" evidence="1">
    <location>
        <begin position="137"/>
        <end position="164"/>
    </location>
</feature>
<accession>A5DAG4</accession>
<name>A5DAG4_PICGU</name>
<keyword evidence="4" id="KW-1185">Reference proteome</keyword>
<proteinExistence type="predicted"/>
<organism evidence="3 4">
    <name type="scientific">Meyerozyma guilliermondii (strain ATCC 6260 / CBS 566 / DSM 6381 / JCM 1539 / NBRC 10279 / NRRL Y-324)</name>
    <name type="common">Yeast</name>
    <name type="synonym">Candida guilliermondii</name>
    <dbReference type="NCBI Taxonomy" id="294746"/>
    <lineage>
        <taxon>Eukaryota</taxon>
        <taxon>Fungi</taxon>
        <taxon>Dikarya</taxon>
        <taxon>Ascomycota</taxon>
        <taxon>Saccharomycotina</taxon>
        <taxon>Pichiomycetes</taxon>
        <taxon>Debaryomycetaceae</taxon>
        <taxon>Meyerozyma</taxon>
    </lineage>
</organism>
<feature type="transmembrane region" description="Helical" evidence="2">
    <location>
        <begin position="115"/>
        <end position="132"/>
    </location>
</feature>
<dbReference type="InParanoid" id="A5DAG4"/>
<protein>
    <submittedName>
        <fullName evidence="3">Uncharacterized protein</fullName>
    </submittedName>
</protein>
<dbReference type="KEGG" id="pgu:PGUG_00269"/>
<feature type="transmembrane region" description="Helical" evidence="2">
    <location>
        <begin position="38"/>
        <end position="58"/>
    </location>
</feature>
<dbReference type="RefSeq" id="XP_001486892.2">
    <property type="nucleotide sequence ID" value="XM_001486842.1"/>
</dbReference>
<evidence type="ECO:0000313" key="3">
    <source>
        <dbReference type="EMBL" id="EDK36171.2"/>
    </source>
</evidence>
<keyword evidence="2" id="KW-0472">Membrane</keyword>
<evidence type="ECO:0000313" key="4">
    <source>
        <dbReference type="Proteomes" id="UP000001997"/>
    </source>
</evidence>